<gene>
    <name evidence="1" type="ORF">KPL71_008402</name>
</gene>
<proteinExistence type="predicted"/>
<protein>
    <submittedName>
        <fullName evidence="1">Immune-associated nucleotide-binding protein 9</fullName>
    </submittedName>
</protein>
<keyword evidence="2" id="KW-1185">Reference proteome</keyword>
<dbReference type="EMBL" id="CM039172">
    <property type="protein sequence ID" value="KAH9781268.1"/>
    <property type="molecule type" value="Genomic_DNA"/>
</dbReference>
<evidence type="ECO:0000313" key="1">
    <source>
        <dbReference type="EMBL" id="KAH9781268.1"/>
    </source>
</evidence>
<dbReference type="Proteomes" id="UP000829398">
    <property type="component" value="Chromosome 3"/>
</dbReference>
<sequence length="221" mass="24560">MGGSAIDDDWELTSPSNGVRTVVLVGHTGNGKSATGNSILGRRAFKWRASSSSVTSTCEMHRIVLKDGQVVNVIDTTGLFDFSAGSEFVGEEIVKCIGMAKDEIHAVLDELEDNDETLEDYLGRECPNPLKETLRLCDNRCVLFDNKTKDAPKRTEQFESKLKETTTRLEQQLAMEHATRLKAEEATKSAQMKSDDEIRKLREDIESAQRENEGLHKGAKI</sequence>
<reference evidence="2" key="1">
    <citation type="journal article" date="2023" name="Hortic. Res.">
        <title>A chromosome-level phased genome enabling allele-level studies in sweet orange: a case study on citrus Huanglongbing tolerance.</title>
        <authorList>
            <person name="Wu B."/>
            <person name="Yu Q."/>
            <person name="Deng Z."/>
            <person name="Duan Y."/>
            <person name="Luo F."/>
            <person name="Gmitter F. Jr."/>
        </authorList>
    </citation>
    <scope>NUCLEOTIDE SEQUENCE [LARGE SCALE GENOMIC DNA]</scope>
    <source>
        <strain evidence="2">cv. Valencia</strain>
    </source>
</reference>
<evidence type="ECO:0000313" key="2">
    <source>
        <dbReference type="Proteomes" id="UP000829398"/>
    </source>
</evidence>
<comment type="caution">
    <text evidence="1">The sequence shown here is derived from an EMBL/GenBank/DDBJ whole genome shotgun (WGS) entry which is preliminary data.</text>
</comment>
<name>A0ACB8M6H6_CITSI</name>
<accession>A0ACB8M6H6</accession>
<organism evidence="1 2">
    <name type="scientific">Citrus sinensis</name>
    <name type="common">Sweet orange</name>
    <name type="synonym">Citrus aurantium var. sinensis</name>
    <dbReference type="NCBI Taxonomy" id="2711"/>
    <lineage>
        <taxon>Eukaryota</taxon>
        <taxon>Viridiplantae</taxon>
        <taxon>Streptophyta</taxon>
        <taxon>Embryophyta</taxon>
        <taxon>Tracheophyta</taxon>
        <taxon>Spermatophyta</taxon>
        <taxon>Magnoliopsida</taxon>
        <taxon>eudicotyledons</taxon>
        <taxon>Gunneridae</taxon>
        <taxon>Pentapetalae</taxon>
        <taxon>rosids</taxon>
        <taxon>malvids</taxon>
        <taxon>Sapindales</taxon>
        <taxon>Rutaceae</taxon>
        <taxon>Aurantioideae</taxon>
        <taxon>Citrus</taxon>
    </lineage>
</organism>